<dbReference type="InterPro" id="IPR014001">
    <property type="entry name" value="Helicase_ATP-bd"/>
</dbReference>
<dbReference type="GO" id="GO:0003677">
    <property type="term" value="F:DNA binding"/>
    <property type="evidence" value="ECO:0007669"/>
    <property type="project" value="UniProtKB-KW"/>
</dbReference>
<feature type="domain" description="Helicase ATP-binding" evidence="10">
    <location>
        <begin position="280"/>
        <end position="494"/>
    </location>
</feature>
<keyword evidence="3" id="KW-0547">Nucleotide-binding</keyword>
<dbReference type="PROSITE" id="PS51192">
    <property type="entry name" value="HELICASE_ATP_BIND_1"/>
    <property type="match status" value="1"/>
</dbReference>
<evidence type="ECO:0000256" key="9">
    <source>
        <dbReference type="SAM" id="MobiDB-lite"/>
    </source>
</evidence>
<keyword evidence="4" id="KW-0378">Hydrolase</keyword>
<dbReference type="CDD" id="cd18793">
    <property type="entry name" value="SF2_C_SNF"/>
    <property type="match status" value="1"/>
</dbReference>
<dbReference type="Pfam" id="PF00271">
    <property type="entry name" value="Helicase_C"/>
    <property type="match status" value="1"/>
</dbReference>
<keyword evidence="7" id="KW-0238">DNA-binding</keyword>
<name>A0A914Y3C5_9BILA</name>
<dbReference type="InterPro" id="IPR027417">
    <property type="entry name" value="P-loop_NTPase"/>
</dbReference>
<feature type="compositionally biased region" description="Acidic residues" evidence="9">
    <location>
        <begin position="147"/>
        <end position="169"/>
    </location>
</feature>
<accession>A0A914Y3C5</accession>
<sequence>MVPEKIDALKSSSSSQHITTATGKTIDLAEVYQPDSQNNIRPTKMASNKKNKPDCITLDSSSDEEDVEVASKASSEYKPSHSRESSVIIDDDDKSSSDSESPKPSSFKRKMVINSSDEEYKDDKQSSDEEIIVKKNKNNKRRRIIADSDEDDFDLELSDKKDDDDDDEMSASQKTRTRRIKDRDELEKETVDAEEAEKERRKRLIERQKEFNGIEYETVTTEDGISLKKVLRKLILDNDSKNKEPKPVTVHPSLVRVLKSHQAEGIQFMYDSAFESLEQFRKGDEGGGGILAHCMGLGKTLQVIAFLHTILNHKEISKDISKVLVVVPKNVVLNWRNEFEKWLGANDHRLESFTVYELDSFKEDRDRLMCLRHWQEEEDSSVMIIGYEMFRILTQAPDDRVEKKRRTKAPPKPKKLTKKQKKFQTMQVEFRKLLQNPGPDLVVLDEAHKLKNEDSLIARTMAKIKTRRRICLTGTPLQNNLIEYYVMVSFVKPNLLGTMSEFKNQFSNAIERGRTKDASEFEIRLMRKRCFVLYERLNKIVQRKDISVLKKEIPGKLEYVLNVRLTQPQFQLYNTFLDMVDKSGGAEQRKRLLSDYHIFSRIWTHPYQLIHHAEELDRKNMLKDDMDGFIDDDDDEASEGSNSDLDALDSGNSDIDDVDYRRGTRQSKRLAKESSPVLSAPDSPVEEINGWWSDVVHITDKFNLEMSNKLVILFDIIKRCEAIGDKLLVFSQSLESLRLIRNFLEDFDKNNKWFVDGHECLAARGEKWGWKRGDDYLVIDGSVNSRDRETIQTRFNKKTNLRSRLMLISTRAGSLGTNMVAANRVVIFDSCWNPSHDTQSLFRVYRIGQTKPVYIYRLIAQGKIKK</sequence>
<dbReference type="PROSITE" id="PS51194">
    <property type="entry name" value="HELICASE_CTER"/>
    <property type="match status" value="1"/>
</dbReference>
<proteinExistence type="inferred from homology"/>
<evidence type="ECO:0000256" key="8">
    <source>
        <dbReference type="ARBA" id="ARBA00023242"/>
    </source>
</evidence>
<keyword evidence="12" id="KW-1185">Reference proteome</keyword>
<dbReference type="SMART" id="SM00487">
    <property type="entry name" value="DEXDc"/>
    <property type="match status" value="1"/>
</dbReference>
<dbReference type="GO" id="GO:0004386">
    <property type="term" value="F:helicase activity"/>
    <property type="evidence" value="ECO:0007669"/>
    <property type="project" value="UniProtKB-KW"/>
</dbReference>
<dbReference type="Gene3D" id="3.40.50.10810">
    <property type="entry name" value="Tandem AAA-ATPase domain"/>
    <property type="match status" value="1"/>
</dbReference>
<dbReference type="GO" id="GO:0016887">
    <property type="term" value="F:ATP hydrolysis activity"/>
    <property type="evidence" value="ECO:0007669"/>
    <property type="project" value="InterPro"/>
</dbReference>
<dbReference type="InterPro" id="IPR001650">
    <property type="entry name" value="Helicase_C-like"/>
</dbReference>
<dbReference type="SMART" id="SM00490">
    <property type="entry name" value="HELICc"/>
    <property type="match status" value="1"/>
</dbReference>
<dbReference type="InterPro" id="IPR044574">
    <property type="entry name" value="ARIP4-like"/>
</dbReference>
<dbReference type="Pfam" id="PF00176">
    <property type="entry name" value="SNF2-rel_dom"/>
    <property type="match status" value="1"/>
</dbReference>
<dbReference type="Gene3D" id="3.40.50.300">
    <property type="entry name" value="P-loop containing nucleotide triphosphate hydrolases"/>
    <property type="match status" value="1"/>
</dbReference>
<evidence type="ECO:0000256" key="5">
    <source>
        <dbReference type="ARBA" id="ARBA00022806"/>
    </source>
</evidence>
<evidence type="ECO:0000256" key="1">
    <source>
        <dbReference type="ARBA" id="ARBA00004123"/>
    </source>
</evidence>
<feature type="compositionally biased region" description="Polar residues" evidence="9">
    <location>
        <begin position="10"/>
        <end position="23"/>
    </location>
</feature>
<evidence type="ECO:0000259" key="10">
    <source>
        <dbReference type="PROSITE" id="PS51192"/>
    </source>
</evidence>
<feature type="compositionally biased region" description="Polar residues" evidence="9">
    <location>
        <begin position="34"/>
        <end position="48"/>
    </location>
</feature>
<evidence type="ECO:0000256" key="4">
    <source>
        <dbReference type="ARBA" id="ARBA00022801"/>
    </source>
</evidence>
<dbReference type="InterPro" id="IPR049730">
    <property type="entry name" value="SNF2/RAD54-like_C"/>
</dbReference>
<evidence type="ECO:0000256" key="6">
    <source>
        <dbReference type="ARBA" id="ARBA00022840"/>
    </source>
</evidence>
<feature type="compositionally biased region" description="Basic and acidic residues" evidence="9">
    <location>
        <begin position="181"/>
        <end position="191"/>
    </location>
</feature>
<dbReference type="InterPro" id="IPR038718">
    <property type="entry name" value="SNF2-like_sf"/>
</dbReference>
<dbReference type="GO" id="GO:0005634">
    <property type="term" value="C:nucleus"/>
    <property type="evidence" value="ECO:0007669"/>
    <property type="project" value="UniProtKB-SubCell"/>
</dbReference>
<feature type="compositionally biased region" description="Basic and acidic residues" evidence="9">
    <location>
        <begin position="121"/>
        <end position="133"/>
    </location>
</feature>
<evidence type="ECO:0000313" key="12">
    <source>
        <dbReference type="Proteomes" id="UP000887577"/>
    </source>
</evidence>
<comment type="similarity">
    <text evidence="2">Belongs to the SNF2/RAD54 helicase family.</text>
</comment>
<evidence type="ECO:0000256" key="7">
    <source>
        <dbReference type="ARBA" id="ARBA00023125"/>
    </source>
</evidence>
<dbReference type="WBParaSite" id="PSU_v2.g13274.t1">
    <property type="protein sequence ID" value="PSU_v2.g13274.t1"/>
    <property type="gene ID" value="PSU_v2.g13274"/>
</dbReference>
<reference evidence="13" key="1">
    <citation type="submission" date="2022-11" db="UniProtKB">
        <authorList>
            <consortium name="WormBaseParasite"/>
        </authorList>
    </citation>
    <scope>IDENTIFICATION</scope>
</reference>
<evidence type="ECO:0000256" key="3">
    <source>
        <dbReference type="ARBA" id="ARBA00022741"/>
    </source>
</evidence>
<feature type="compositionally biased region" description="Acidic residues" evidence="9">
    <location>
        <begin position="629"/>
        <end position="638"/>
    </location>
</feature>
<keyword evidence="5" id="KW-0347">Helicase</keyword>
<organism evidence="12 13">
    <name type="scientific">Panagrolaimus superbus</name>
    <dbReference type="NCBI Taxonomy" id="310955"/>
    <lineage>
        <taxon>Eukaryota</taxon>
        <taxon>Metazoa</taxon>
        <taxon>Ecdysozoa</taxon>
        <taxon>Nematoda</taxon>
        <taxon>Chromadorea</taxon>
        <taxon>Rhabditida</taxon>
        <taxon>Tylenchina</taxon>
        <taxon>Panagrolaimomorpha</taxon>
        <taxon>Panagrolaimoidea</taxon>
        <taxon>Panagrolaimidae</taxon>
        <taxon>Panagrolaimus</taxon>
    </lineage>
</organism>
<evidence type="ECO:0000256" key="2">
    <source>
        <dbReference type="ARBA" id="ARBA00007025"/>
    </source>
</evidence>
<dbReference type="AlphaFoldDB" id="A0A914Y3C5"/>
<dbReference type="SUPFAM" id="SSF52540">
    <property type="entry name" value="P-loop containing nucleoside triphosphate hydrolases"/>
    <property type="match status" value="2"/>
</dbReference>
<keyword evidence="8" id="KW-0539">Nucleus</keyword>
<feature type="domain" description="Helicase C-terminal" evidence="11">
    <location>
        <begin position="715"/>
        <end position="866"/>
    </location>
</feature>
<dbReference type="GO" id="GO:0005524">
    <property type="term" value="F:ATP binding"/>
    <property type="evidence" value="ECO:0007669"/>
    <property type="project" value="UniProtKB-KW"/>
</dbReference>
<feature type="compositionally biased region" description="Basic residues" evidence="9">
    <location>
        <begin position="134"/>
        <end position="143"/>
    </location>
</feature>
<feature type="region of interest" description="Disordered" evidence="9">
    <location>
        <begin position="629"/>
        <end position="659"/>
    </location>
</feature>
<evidence type="ECO:0000259" key="11">
    <source>
        <dbReference type="PROSITE" id="PS51194"/>
    </source>
</evidence>
<protein>
    <submittedName>
        <fullName evidence="13">Uncharacterized protein</fullName>
    </submittedName>
</protein>
<dbReference type="PANTHER" id="PTHR45797:SF3">
    <property type="entry name" value="TRANSCRIPTIONAL REGULATOR ATRX HOMOLOG"/>
    <property type="match status" value="1"/>
</dbReference>
<evidence type="ECO:0000313" key="13">
    <source>
        <dbReference type="WBParaSite" id="PSU_v2.g13274.t1"/>
    </source>
</evidence>
<dbReference type="Proteomes" id="UP000887577">
    <property type="component" value="Unplaced"/>
</dbReference>
<dbReference type="PANTHER" id="PTHR45797">
    <property type="entry name" value="RAD54-LIKE"/>
    <property type="match status" value="1"/>
</dbReference>
<dbReference type="InterPro" id="IPR000330">
    <property type="entry name" value="SNF2_N"/>
</dbReference>
<feature type="region of interest" description="Disordered" evidence="9">
    <location>
        <begin position="1"/>
        <end position="200"/>
    </location>
</feature>
<keyword evidence="6" id="KW-0067">ATP-binding</keyword>
<comment type="subcellular location">
    <subcellularLocation>
        <location evidence="1">Nucleus</location>
    </subcellularLocation>
</comment>